<feature type="transmembrane region" description="Helical" evidence="6">
    <location>
        <begin position="250"/>
        <end position="268"/>
    </location>
</feature>
<feature type="transmembrane region" description="Helical" evidence="6">
    <location>
        <begin position="193"/>
        <end position="212"/>
    </location>
</feature>
<keyword evidence="5 6" id="KW-0472">Membrane</keyword>
<dbReference type="AlphaFoldDB" id="A0A7H0F505"/>
<name>A0A7H0F505_9CYAN</name>
<keyword evidence="2" id="KW-1003">Cell membrane</keyword>
<sequence length="271" mass="31074">MFLKPIDKTLLILFFSSDFIVPYSNHQAAIALESVMNINRERLDNNDIIYKELAQTSKSDLSNKYKFIKYLFYAEKLIDHKMINPTLLISDSQGLKVIINSQIALIYGESKCLHFYNGVKNTINQDGSFGKEQVFEQIVVDSPNICQQFQLDREKLDDREMNILQIYQRLIVSNKLGDMNKIINLKITLFNRFNLPISCVIFTLLGSSIGINMRPKIKYSSFSLTLLIIGAIKVFEAIINALIIQRYVPVFAIFSPNILGLGISLYLLSRR</sequence>
<feature type="transmembrane region" description="Helical" evidence="6">
    <location>
        <begin position="224"/>
        <end position="244"/>
    </location>
</feature>
<evidence type="ECO:0000256" key="3">
    <source>
        <dbReference type="ARBA" id="ARBA00022692"/>
    </source>
</evidence>
<keyword evidence="4 6" id="KW-1133">Transmembrane helix</keyword>
<dbReference type="PANTHER" id="PTHR33529:SF6">
    <property type="entry name" value="YJGP_YJGQ FAMILY PERMEASE"/>
    <property type="match status" value="1"/>
</dbReference>
<evidence type="ECO:0000313" key="7">
    <source>
        <dbReference type="EMBL" id="QNP31121.1"/>
    </source>
</evidence>
<dbReference type="Proteomes" id="UP000516013">
    <property type="component" value="Chromosome"/>
</dbReference>
<evidence type="ECO:0000256" key="4">
    <source>
        <dbReference type="ARBA" id="ARBA00022989"/>
    </source>
</evidence>
<evidence type="ECO:0000256" key="1">
    <source>
        <dbReference type="ARBA" id="ARBA00004651"/>
    </source>
</evidence>
<accession>A0A7H0F505</accession>
<reference evidence="7 8" key="1">
    <citation type="submission" date="2020-08" db="EMBL/GenBank/DDBJ databases">
        <title>Complete genome sequence of Raphidiopsis curvispora isolated from drinking water reservoir in South Korea.</title>
        <authorList>
            <person name="Jeong J."/>
        </authorList>
    </citation>
    <scope>NUCLEOTIDE SEQUENCE [LARGE SCALE GENOMIC DNA]</scope>
    <source>
        <strain evidence="7 8">GIHE-G1</strain>
    </source>
</reference>
<evidence type="ECO:0000256" key="5">
    <source>
        <dbReference type="ARBA" id="ARBA00023136"/>
    </source>
</evidence>
<dbReference type="Pfam" id="PF03739">
    <property type="entry name" value="LptF_LptG"/>
    <property type="match status" value="1"/>
</dbReference>
<dbReference type="EMBL" id="CP060822">
    <property type="protein sequence ID" value="QNP31121.1"/>
    <property type="molecule type" value="Genomic_DNA"/>
</dbReference>
<dbReference type="InterPro" id="IPR005495">
    <property type="entry name" value="LptG/LptF_permease"/>
</dbReference>
<dbReference type="PANTHER" id="PTHR33529">
    <property type="entry name" value="SLR0882 PROTEIN-RELATED"/>
    <property type="match status" value="1"/>
</dbReference>
<evidence type="ECO:0000313" key="8">
    <source>
        <dbReference type="Proteomes" id="UP000516013"/>
    </source>
</evidence>
<dbReference type="GO" id="GO:0043190">
    <property type="term" value="C:ATP-binding cassette (ABC) transporter complex"/>
    <property type="evidence" value="ECO:0007669"/>
    <property type="project" value="TreeGrafter"/>
</dbReference>
<protein>
    <submittedName>
        <fullName evidence="7">LptF/LptG family permease</fullName>
    </submittedName>
</protein>
<organism evidence="7 8">
    <name type="scientific">Cylindrospermopsis curvispora GIHE-G1</name>
    <dbReference type="NCBI Taxonomy" id="2666332"/>
    <lineage>
        <taxon>Bacteria</taxon>
        <taxon>Bacillati</taxon>
        <taxon>Cyanobacteriota</taxon>
        <taxon>Cyanophyceae</taxon>
        <taxon>Nostocales</taxon>
        <taxon>Aphanizomenonaceae</taxon>
        <taxon>Cylindrospermopsis</taxon>
    </lineage>
</organism>
<keyword evidence="3 6" id="KW-0812">Transmembrane</keyword>
<gene>
    <name evidence="7" type="ORF">IAR63_04725</name>
</gene>
<dbReference type="KEGG" id="ccur:IAR63_04725"/>
<keyword evidence="8" id="KW-1185">Reference proteome</keyword>
<evidence type="ECO:0000256" key="2">
    <source>
        <dbReference type="ARBA" id="ARBA00022475"/>
    </source>
</evidence>
<comment type="subcellular location">
    <subcellularLocation>
        <location evidence="1">Cell membrane</location>
        <topology evidence="1">Multi-pass membrane protein</topology>
    </subcellularLocation>
</comment>
<dbReference type="GO" id="GO:0015920">
    <property type="term" value="P:lipopolysaccharide transport"/>
    <property type="evidence" value="ECO:0007669"/>
    <property type="project" value="TreeGrafter"/>
</dbReference>
<proteinExistence type="predicted"/>
<evidence type="ECO:0000256" key="6">
    <source>
        <dbReference type="SAM" id="Phobius"/>
    </source>
</evidence>